<organism evidence="6 7">
    <name type="scientific">Waddlia chondrophila (strain ATCC VR-1470 / WSU 86-1044)</name>
    <dbReference type="NCBI Taxonomy" id="716544"/>
    <lineage>
        <taxon>Bacteria</taxon>
        <taxon>Pseudomonadati</taxon>
        <taxon>Chlamydiota</taxon>
        <taxon>Chlamydiia</taxon>
        <taxon>Parachlamydiales</taxon>
        <taxon>Waddliaceae</taxon>
        <taxon>Waddlia</taxon>
    </lineage>
</organism>
<dbReference type="Gene3D" id="3.40.50.2000">
    <property type="entry name" value="Glycogen Phosphorylase B"/>
    <property type="match status" value="2"/>
</dbReference>
<dbReference type="EMBL" id="CP001928">
    <property type="protein sequence ID" value="ADI39129.1"/>
    <property type="molecule type" value="Genomic_DNA"/>
</dbReference>
<dbReference type="InterPro" id="IPR051199">
    <property type="entry name" value="LPS_LOS_Heptosyltrfase"/>
</dbReference>
<proteinExistence type="inferred from homology"/>
<dbReference type="KEGG" id="wch:wcw_1790"/>
<dbReference type="OrthoDB" id="9768048at2"/>
<dbReference type="CDD" id="cd03789">
    <property type="entry name" value="GT9_LPS_heptosyltransferase"/>
    <property type="match status" value="1"/>
</dbReference>
<dbReference type="InterPro" id="IPR002201">
    <property type="entry name" value="Glyco_trans_9"/>
</dbReference>
<dbReference type="EC" id="2.4.99.24" evidence="4"/>
<keyword evidence="1 6" id="KW-0328">Glycosyltransferase</keyword>
<dbReference type="CAZy" id="GT9">
    <property type="family name" value="Glycosyltransferase Family 9"/>
</dbReference>
<comment type="similarity">
    <text evidence="3">Belongs to the glycosyltransferase 9 family.</text>
</comment>
<evidence type="ECO:0000256" key="3">
    <source>
        <dbReference type="ARBA" id="ARBA00043995"/>
    </source>
</evidence>
<dbReference type="AlphaFoldDB" id="D6YST4"/>
<sequence>MTKKWPKQKPKNILVRMPNWLGDLVMATPVLKDLRDAFPKAEITAMCQTKSCALIQHDPNIDEIFCFQKPSGWVHRRHHLEIIEPLRQGKYDLGILLTNSFSSAWWLWRGHVQNRIGFKDHLRSFLLDKAVDYPSNKESQHLVYTYKALLEPLGILNTHSTPHLYLKDSEIESAKEFLRKYNIDPDKHKVVGINPGAAYGSAKCWPPQRFESVTRKLLESPNHRAVFFGDLGGAELVNDICRNLPERAVNLTAKTSIRELMALIKLCSVFLTNDSGPMHIAAALKTPLVAIFGPTSDLKTGPFGHGKVIHKHVECSPCYKRVCPIDHRCMTQIEDREVYQEIMSMLEKSGQTARV</sequence>
<keyword evidence="2 6" id="KW-0808">Transferase</keyword>
<dbReference type="STRING" id="716544.wcw_1790"/>
<dbReference type="GO" id="GO:0008713">
    <property type="term" value="F:ADP-heptose-lipopolysaccharide heptosyltransferase activity"/>
    <property type="evidence" value="ECO:0007669"/>
    <property type="project" value="UniProtKB-EC"/>
</dbReference>
<dbReference type="GO" id="GO:0005829">
    <property type="term" value="C:cytosol"/>
    <property type="evidence" value="ECO:0007669"/>
    <property type="project" value="TreeGrafter"/>
</dbReference>
<comment type="catalytic activity">
    <reaction evidence="5">
        <text>an L-alpha-D-Hep-(1-&gt;5)-[alpha-Kdo-(2-&gt;4)]-alpha-Kdo-(2-&gt;6)-lipid A + ADP-L-glycero-beta-D-manno-heptose = an L-alpha-D-Hep-(1-&gt;3)-L-alpha-D-Hep-(1-&gt;5)-[alpha-Kdo-(2-&gt;4)]-alpha-Kdo-(2-&gt;6)-lipid A + ADP + H(+)</text>
        <dbReference type="Rhea" id="RHEA:74071"/>
        <dbReference type="ChEBI" id="CHEBI:15378"/>
        <dbReference type="ChEBI" id="CHEBI:61506"/>
        <dbReference type="ChEBI" id="CHEBI:193068"/>
        <dbReference type="ChEBI" id="CHEBI:193069"/>
        <dbReference type="ChEBI" id="CHEBI:456216"/>
        <dbReference type="EC" id="2.4.99.24"/>
    </reaction>
</comment>
<dbReference type="RefSeq" id="WP_013182831.1">
    <property type="nucleotide sequence ID" value="NC_014225.1"/>
</dbReference>
<evidence type="ECO:0000313" key="7">
    <source>
        <dbReference type="Proteomes" id="UP000001505"/>
    </source>
</evidence>
<evidence type="ECO:0000256" key="1">
    <source>
        <dbReference type="ARBA" id="ARBA00022676"/>
    </source>
</evidence>
<evidence type="ECO:0000256" key="4">
    <source>
        <dbReference type="ARBA" id="ARBA00044042"/>
    </source>
</evidence>
<name>D6YST4_WADCW</name>
<dbReference type="Pfam" id="PF01075">
    <property type="entry name" value="Glyco_transf_9"/>
    <property type="match status" value="1"/>
</dbReference>
<dbReference type="eggNOG" id="COG0859">
    <property type="taxonomic scope" value="Bacteria"/>
</dbReference>
<dbReference type="Proteomes" id="UP000001505">
    <property type="component" value="Chromosome"/>
</dbReference>
<dbReference type="SUPFAM" id="SSF53756">
    <property type="entry name" value="UDP-Glycosyltransferase/glycogen phosphorylase"/>
    <property type="match status" value="1"/>
</dbReference>
<dbReference type="PANTHER" id="PTHR30160">
    <property type="entry name" value="TETRAACYLDISACCHARIDE 4'-KINASE-RELATED"/>
    <property type="match status" value="1"/>
</dbReference>
<evidence type="ECO:0000256" key="2">
    <source>
        <dbReference type="ARBA" id="ARBA00022679"/>
    </source>
</evidence>
<dbReference type="InterPro" id="IPR011910">
    <property type="entry name" value="RfaF"/>
</dbReference>
<protein>
    <recommendedName>
        <fullName evidence="4">lipopolysaccharide heptosyltransferase II</fullName>
        <ecNumber evidence="4">2.4.99.24</ecNumber>
    </recommendedName>
</protein>
<keyword evidence="7" id="KW-1185">Reference proteome</keyword>
<evidence type="ECO:0000256" key="5">
    <source>
        <dbReference type="ARBA" id="ARBA00047503"/>
    </source>
</evidence>
<dbReference type="HOGENOM" id="CLU_038371_0_0_0"/>
<gene>
    <name evidence="6" type="primary">waaF</name>
    <name evidence="6" type="ordered locus">wcw_1790</name>
</gene>
<dbReference type="GO" id="GO:0009244">
    <property type="term" value="P:lipopolysaccharide core region biosynthetic process"/>
    <property type="evidence" value="ECO:0007669"/>
    <property type="project" value="TreeGrafter"/>
</dbReference>
<dbReference type="NCBIfam" id="TIGR02195">
    <property type="entry name" value="heptsyl_trn_II"/>
    <property type="match status" value="1"/>
</dbReference>
<reference evidence="6 7" key="1">
    <citation type="journal article" date="2010" name="PLoS ONE">
        <title>The Waddlia genome: a window into chlamydial biology.</title>
        <authorList>
            <person name="Bertelli C."/>
            <person name="Collyn F."/>
            <person name="Croxatto A."/>
            <person name="Ruckert C."/>
            <person name="Polkinghorne A."/>
            <person name="Kebbi-Beghdadi C."/>
            <person name="Goesmann A."/>
            <person name="Vaughan L."/>
            <person name="Greub G."/>
        </authorList>
    </citation>
    <scope>NUCLEOTIDE SEQUENCE [LARGE SCALE GENOMIC DNA]</scope>
    <source>
        <strain evidence="7">ATCC VR-1470 / WSU 86-1044</strain>
    </source>
</reference>
<dbReference type="PANTHER" id="PTHR30160:SF7">
    <property type="entry name" value="ADP-HEPTOSE--LPS HEPTOSYLTRANSFERASE 2"/>
    <property type="match status" value="1"/>
</dbReference>
<accession>D6YST4</accession>
<evidence type="ECO:0000313" key="6">
    <source>
        <dbReference type="EMBL" id="ADI39129.1"/>
    </source>
</evidence>